<feature type="binding site" evidence="8">
    <location>
        <position position="31"/>
    </location>
    <ligand>
        <name>Zn(2+)</name>
        <dbReference type="ChEBI" id="CHEBI:29105"/>
        <label>2</label>
    </ligand>
</feature>
<dbReference type="GO" id="GO:0004035">
    <property type="term" value="F:alkaline phosphatase activity"/>
    <property type="evidence" value="ECO:0007669"/>
    <property type="project" value="TreeGrafter"/>
</dbReference>
<dbReference type="Gene3D" id="3.40.720.10">
    <property type="entry name" value="Alkaline Phosphatase, subunit A"/>
    <property type="match status" value="1"/>
</dbReference>
<keyword evidence="2" id="KW-0597">Phosphoprotein</keyword>
<keyword evidence="3 8" id="KW-0479">Metal-binding</keyword>
<dbReference type="InterPro" id="IPR018299">
    <property type="entry name" value="Alkaline_phosphatase_AS"/>
</dbReference>
<accession>A0A9W6GM16</accession>
<name>A0A9W6GM16_9FUSO</name>
<keyword evidence="5 8" id="KW-0862">Zinc</keyword>
<feature type="active site" description="Phosphoserine intermediate" evidence="7">
    <location>
        <position position="78"/>
    </location>
</feature>
<feature type="binding site" evidence="8">
    <location>
        <position position="31"/>
    </location>
    <ligand>
        <name>Mg(2+)</name>
        <dbReference type="ChEBI" id="CHEBI:18420"/>
    </ligand>
</feature>
<dbReference type="CDD" id="cd16012">
    <property type="entry name" value="ALP"/>
    <property type="match status" value="1"/>
</dbReference>
<evidence type="ECO:0000256" key="6">
    <source>
        <dbReference type="ARBA" id="ARBA00022842"/>
    </source>
</evidence>
<dbReference type="Proteomes" id="UP001144471">
    <property type="component" value="Unassembled WGS sequence"/>
</dbReference>
<evidence type="ECO:0000256" key="1">
    <source>
        <dbReference type="ARBA" id="ARBA00005984"/>
    </source>
</evidence>
<gene>
    <name evidence="10" type="ORF">PM10SUCC1_18230</name>
</gene>
<evidence type="ECO:0000256" key="8">
    <source>
        <dbReference type="PIRSR" id="PIRSR601952-2"/>
    </source>
</evidence>
<dbReference type="InterPro" id="IPR001952">
    <property type="entry name" value="Alkaline_phosphatase"/>
</dbReference>
<keyword evidence="6 8" id="KW-0460">Magnesium</keyword>
<evidence type="ECO:0000256" key="7">
    <source>
        <dbReference type="PIRSR" id="PIRSR601952-1"/>
    </source>
</evidence>
<dbReference type="PRINTS" id="PR00113">
    <property type="entry name" value="ALKPHPHTASE"/>
</dbReference>
<protein>
    <submittedName>
        <fullName evidence="10">Alkaline phosphatase</fullName>
    </submittedName>
</protein>
<dbReference type="AlphaFoldDB" id="A0A9W6GM16"/>
<evidence type="ECO:0000256" key="9">
    <source>
        <dbReference type="RuleBase" id="RU003946"/>
    </source>
</evidence>
<dbReference type="SUPFAM" id="SSF53649">
    <property type="entry name" value="Alkaline phosphatase-like"/>
    <property type="match status" value="1"/>
</dbReference>
<feature type="binding site" evidence="8">
    <location>
        <position position="129"/>
    </location>
    <ligand>
        <name>Mg(2+)</name>
        <dbReference type="ChEBI" id="CHEBI:18420"/>
    </ligand>
</feature>
<dbReference type="PANTHER" id="PTHR11596:SF5">
    <property type="entry name" value="ALKALINE PHOSPHATASE"/>
    <property type="match status" value="1"/>
</dbReference>
<feature type="binding site" evidence="8">
    <location>
        <position position="131"/>
    </location>
    <ligand>
        <name>Mg(2+)</name>
        <dbReference type="ChEBI" id="CHEBI:18420"/>
    </ligand>
</feature>
<proteinExistence type="inferred from homology"/>
<dbReference type="GO" id="GO:0046872">
    <property type="term" value="F:metal ion binding"/>
    <property type="evidence" value="ECO:0007669"/>
    <property type="project" value="UniProtKB-KW"/>
</dbReference>
<comment type="caution">
    <text evidence="10">The sequence shown here is derived from an EMBL/GenBank/DDBJ whole genome shotgun (WGS) entry which is preliminary data.</text>
</comment>
<dbReference type="Gene3D" id="1.10.60.40">
    <property type="match status" value="1"/>
</dbReference>
<comment type="cofactor">
    <cofactor evidence="8">
        <name>Zn(2+)</name>
        <dbReference type="ChEBI" id="CHEBI:29105"/>
    </cofactor>
    <text evidence="8">Binds 2 Zn(2+) ions.</text>
</comment>
<evidence type="ECO:0000256" key="4">
    <source>
        <dbReference type="ARBA" id="ARBA00022801"/>
    </source>
</evidence>
<dbReference type="PROSITE" id="PS00123">
    <property type="entry name" value="ALKALINE_PHOSPHATASE"/>
    <property type="match status" value="1"/>
</dbReference>
<comment type="similarity">
    <text evidence="1 9">Belongs to the alkaline phosphatase family.</text>
</comment>
<evidence type="ECO:0000256" key="3">
    <source>
        <dbReference type="ARBA" id="ARBA00022723"/>
    </source>
</evidence>
<dbReference type="EMBL" id="BSDY01000007">
    <property type="protein sequence ID" value="GLI56309.1"/>
    <property type="molecule type" value="Genomic_DNA"/>
</dbReference>
<feature type="binding site" evidence="8">
    <location>
        <position position="273"/>
    </location>
    <ligand>
        <name>Zn(2+)</name>
        <dbReference type="ChEBI" id="CHEBI:29105"/>
        <label>2</label>
    </ligand>
</feature>
<reference evidence="10" key="1">
    <citation type="submission" date="2022-12" db="EMBL/GenBank/DDBJ databases">
        <title>Reference genome sequencing for broad-spectrum identification of bacterial and archaeal isolates by mass spectrometry.</title>
        <authorList>
            <person name="Sekiguchi Y."/>
            <person name="Tourlousse D.M."/>
        </authorList>
    </citation>
    <scope>NUCLEOTIDE SEQUENCE</scope>
    <source>
        <strain evidence="10">10succ1</strain>
    </source>
</reference>
<organism evidence="10 11">
    <name type="scientific">Propionigenium maris DSM 9537</name>
    <dbReference type="NCBI Taxonomy" id="1123000"/>
    <lineage>
        <taxon>Bacteria</taxon>
        <taxon>Fusobacteriati</taxon>
        <taxon>Fusobacteriota</taxon>
        <taxon>Fusobacteriia</taxon>
        <taxon>Fusobacteriales</taxon>
        <taxon>Fusobacteriaceae</taxon>
        <taxon>Propionigenium</taxon>
    </lineage>
</organism>
<feature type="binding site" evidence="8">
    <location>
        <position position="313"/>
    </location>
    <ligand>
        <name>Zn(2+)</name>
        <dbReference type="ChEBI" id="CHEBI:29105"/>
        <label>2</label>
    </ligand>
</feature>
<evidence type="ECO:0000313" key="11">
    <source>
        <dbReference type="Proteomes" id="UP001144471"/>
    </source>
</evidence>
<dbReference type="RefSeq" id="WP_281835376.1">
    <property type="nucleotide sequence ID" value="NZ_BSDY01000007.1"/>
</dbReference>
<dbReference type="Pfam" id="PF00245">
    <property type="entry name" value="Alk_phosphatase"/>
    <property type="match status" value="1"/>
</dbReference>
<sequence>MKKKAVIFILNILVSVMTLAAPKYVFMFIGDGLGAAQRQIAEYYMTDVEGGEGKLLMNRFPVAGINTTHSLNTLVTDSAAAGTALATGHKTNNGMISMLPSGEKVESIAQYAGRSGMKTGLVTATRLTHATPAVFASTNVSRGNENEIADDFVKSGIDFFAGGGYRNFIPQEAKGSKRKDSRDLGREFKREGYKVFMGENSVGDFMDLKARGDQKVFAALTSSHMPYEVDRVNSRDHLPSLADMTRKGIEVLSQGEKGFFMMVEAGRIDHAAHANDAASVIHDTLALDRAVGEAYEFYKRYPEETLIVVVGDHETGGMGLGYGKNYFLKLEALKDVRASVDDVLQRKYDGNRKAYFEFIGREMGLGDLSAEERASIVKAMDIEDSGDYNSALFGDYTPTSVATAHVLAKRSNTMFTTYAHTGTQIPLSAVGRGAEKFSGFIDNTEIAETMIEMVR</sequence>
<feature type="binding site" evidence="8">
    <location>
        <position position="264"/>
    </location>
    <ligand>
        <name>Mg(2+)</name>
        <dbReference type="ChEBI" id="CHEBI:18420"/>
    </ligand>
</feature>
<dbReference type="SMART" id="SM00098">
    <property type="entry name" value="alkPPc"/>
    <property type="match status" value="1"/>
</dbReference>
<comment type="cofactor">
    <cofactor evidence="8">
        <name>Mg(2+)</name>
        <dbReference type="ChEBI" id="CHEBI:18420"/>
    </cofactor>
    <text evidence="8">Binds 1 Mg(2+) ion.</text>
</comment>
<feature type="binding site" evidence="8">
    <location>
        <position position="420"/>
    </location>
    <ligand>
        <name>Zn(2+)</name>
        <dbReference type="ChEBI" id="CHEBI:29105"/>
        <label>2</label>
    </ligand>
</feature>
<evidence type="ECO:0000256" key="5">
    <source>
        <dbReference type="ARBA" id="ARBA00022833"/>
    </source>
</evidence>
<feature type="binding site" evidence="8">
    <location>
        <position position="269"/>
    </location>
    <ligand>
        <name>Zn(2+)</name>
        <dbReference type="ChEBI" id="CHEBI:29105"/>
        <label>2</label>
    </ligand>
</feature>
<dbReference type="PANTHER" id="PTHR11596">
    <property type="entry name" value="ALKALINE PHOSPHATASE"/>
    <property type="match status" value="1"/>
</dbReference>
<evidence type="ECO:0000313" key="10">
    <source>
        <dbReference type="EMBL" id="GLI56309.1"/>
    </source>
</evidence>
<evidence type="ECO:0000256" key="2">
    <source>
        <dbReference type="ARBA" id="ARBA00022553"/>
    </source>
</evidence>
<feature type="binding site" evidence="8">
    <location>
        <position position="312"/>
    </location>
    <ligand>
        <name>Zn(2+)</name>
        <dbReference type="ChEBI" id="CHEBI:29105"/>
        <label>2</label>
    </ligand>
</feature>
<keyword evidence="11" id="KW-1185">Reference proteome</keyword>
<dbReference type="InterPro" id="IPR017850">
    <property type="entry name" value="Alkaline_phosphatase_core_sf"/>
</dbReference>
<keyword evidence="4" id="KW-0378">Hydrolase</keyword>